<evidence type="ECO:0000259" key="2">
    <source>
        <dbReference type="PROSITE" id="PS50822"/>
    </source>
</evidence>
<proteinExistence type="predicted"/>
<evidence type="ECO:0000259" key="1">
    <source>
        <dbReference type="PROSITE" id="PS50821"/>
    </source>
</evidence>
<dbReference type="PROSITE" id="PS50822">
    <property type="entry name" value="PIWI"/>
    <property type="match status" value="1"/>
</dbReference>
<dbReference type="Pfam" id="PF02170">
    <property type="entry name" value="PAZ"/>
    <property type="match status" value="1"/>
</dbReference>
<dbReference type="Pfam" id="PF08699">
    <property type="entry name" value="ArgoL1"/>
    <property type="match status" value="1"/>
</dbReference>
<comment type="caution">
    <text evidence="3">The sequence shown here is derived from an EMBL/GenBank/DDBJ whole genome shotgun (WGS) entry which is preliminary data.</text>
</comment>
<dbReference type="PROSITE" id="PS50821">
    <property type="entry name" value="PAZ"/>
    <property type="match status" value="1"/>
</dbReference>
<dbReference type="InterPro" id="IPR012337">
    <property type="entry name" value="RNaseH-like_sf"/>
</dbReference>
<dbReference type="PANTHER" id="PTHR22891">
    <property type="entry name" value="EUKARYOTIC TRANSLATION INITIATION FACTOR 2C"/>
    <property type="match status" value="1"/>
</dbReference>
<feature type="domain" description="PAZ" evidence="1">
    <location>
        <begin position="206"/>
        <end position="319"/>
    </location>
</feature>
<dbReference type="AlphaFoldDB" id="A0AAD7FQE5"/>
<dbReference type="InterPro" id="IPR036397">
    <property type="entry name" value="RNaseH_sf"/>
</dbReference>
<name>A0AAD7FQE5_9AGAR</name>
<dbReference type="SUPFAM" id="SSF101690">
    <property type="entry name" value="PAZ domain"/>
    <property type="match status" value="1"/>
</dbReference>
<dbReference type="CDD" id="cd02846">
    <property type="entry name" value="PAZ_argonaute_like"/>
    <property type="match status" value="1"/>
</dbReference>
<dbReference type="SMART" id="SM01163">
    <property type="entry name" value="DUF1785"/>
    <property type="match status" value="1"/>
</dbReference>
<dbReference type="Proteomes" id="UP001221142">
    <property type="component" value="Unassembled WGS sequence"/>
</dbReference>
<dbReference type="InterPro" id="IPR014811">
    <property type="entry name" value="ArgoL1"/>
</dbReference>
<protein>
    <submittedName>
        <fullName evidence="3">Argonaute-like protein</fullName>
    </submittedName>
</protein>
<organism evidence="3 4">
    <name type="scientific">Roridomyces roridus</name>
    <dbReference type="NCBI Taxonomy" id="1738132"/>
    <lineage>
        <taxon>Eukaryota</taxon>
        <taxon>Fungi</taxon>
        <taxon>Dikarya</taxon>
        <taxon>Basidiomycota</taxon>
        <taxon>Agaricomycotina</taxon>
        <taxon>Agaricomycetes</taxon>
        <taxon>Agaricomycetidae</taxon>
        <taxon>Agaricales</taxon>
        <taxon>Marasmiineae</taxon>
        <taxon>Mycenaceae</taxon>
        <taxon>Roridomyces</taxon>
    </lineage>
</organism>
<dbReference type="InterPro" id="IPR003100">
    <property type="entry name" value="PAZ_dom"/>
</dbReference>
<dbReference type="InterPro" id="IPR036085">
    <property type="entry name" value="PAZ_dom_sf"/>
</dbReference>
<dbReference type="InterPro" id="IPR003165">
    <property type="entry name" value="Piwi"/>
</dbReference>
<feature type="domain" description="Piwi" evidence="2">
    <location>
        <begin position="490"/>
        <end position="799"/>
    </location>
</feature>
<dbReference type="Gene3D" id="3.30.420.10">
    <property type="entry name" value="Ribonuclease H-like superfamily/Ribonuclease H"/>
    <property type="match status" value="1"/>
</dbReference>
<evidence type="ECO:0000313" key="3">
    <source>
        <dbReference type="EMBL" id="KAJ7632197.1"/>
    </source>
</evidence>
<dbReference type="InterPro" id="IPR032473">
    <property type="entry name" value="Argonaute_Mid_dom"/>
</dbReference>
<dbReference type="Gene3D" id="3.40.50.2300">
    <property type="match status" value="1"/>
</dbReference>
<evidence type="ECO:0000313" key="4">
    <source>
        <dbReference type="Proteomes" id="UP001221142"/>
    </source>
</evidence>
<dbReference type="Pfam" id="PF02171">
    <property type="entry name" value="Piwi"/>
    <property type="match status" value="1"/>
</dbReference>
<dbReference type="Gene3D" id="2.170.260.10">
    <property type="entry name" value="paz domain"/>
    <property type="match status" value="1"/>
</dbReference>
<dbReference type="GO" id="GO:0003723">
    <property type="term" value="F:RNA binding"/>
    <property type="evidence" value="ECO:0007669"/>
    <property type="project" value="InterPro"/>
</dbReference>
<dbReference type="InterPro" id="IPR032474">
    <property type="entry name" value="Argonaute_N"/>
</dbReference>
<dbReference type="EMBL" id="JARKIF010000008">
    <property type="protein sequence ID" value="KAJ7632197.1"/>
    <property type="molecule type" value="Genomic_DNA"/>
</dbReference>
<gene>
    <name evidence="3" type="ORF">FB45DRAFT_911782</name>
</gene>
<keyword evidence="4" id="KW-1185">Reference proteome</keyword>
<dbReference type="Pfam" id="PF16486">
    <property type="entry name" value="ArgoN"/>
    <property type="match status" value="1"/>
</dbReference>
<dbReference type="Pfam" id="PF16487">
    <property type="entry name" value="ArgoMid"/>
    <property type="match status" value="1"/>
</dbReference>
<sequence>MASSPISVLTNSFVVSKLPTTTYHQYDSKFLFGDQPDKLPNPEKRQRLVQALQTVAYPNVFNPPAIYDGGRLLYMTQFVNDGTYRVHGSNQSAPPDARGWYSLRISRTAGKDIVPTDVIELMQGKVNDRTLTAANLLQLLICQAPNLRNPNNGRAYFSGEEKQSLRGIPIDLWRGFYQAVRPTVGRMLITVDVTVGAFYRPGPAFDVAMDVLNSRNVRSLYMRDAQHADFVKVARFLKNRKIQVKTDKNRIKIIRAIVPGPVGAIKFTLDNGETTAIQKHYLAAHNIRLQHPDSIGIVVTGKNAPRVDIRPLELCFILPGQRYKAKLPAEGTAAAVAYSAMKPAERLQLVQSGKNATVSPVQEYRNSEFLNVAGMVVDTHAISVQGKMLRVPSLLYGNKKVDPRDGAWNVVGSHLHNPKALTNWGVLNFDAGCIQQPRVQKIIQDLMQCCSQLGMGVDGPKVVSQANGHDVRGALKRICDQLGGSAAVQIIIVLLPANADPIRTAVKYYGDIEIGVRTQCLRETKLQRANNQYYNNVALKINARLGGVNVLVDSPVLTELGKRPFMIMGLDTSHPGPNVARPSVTSLVYSHDTKGAEYRALTCIQEPRAELVSDLARMVYFALMTFGDKHKTAPAILIFYRDGVSEGEFPQVRDVEIPQIMEGIDKVWAEKKLPHSKPKVTMIVVGKRHHVTFFPSIPNQGDRTGNCRAGLVVDDKGLTNPQFPKADFYLQSHSAIKGTSRSGHYTVLRDDNFNGNLEKLQQLSFALCHVYAKATRSVSIPAPVYYADLACARGKFHIDPQSQLDLDSSTVVSGEDGGFDLDVWNKAFGEMHPQTRASMYFL</sequence>
<dbReference type="SMART" id="SM00950">
    <property type="entry name" value="Piwi"/>
    <property type="match status" value="1"/>
</dbReference>
<reference evidence="3" key="1">
    <citation type="submission" date="2023-03" db="EMBL/GenBank/DDBJ databases">
        <title>Massive genome expansion in bonnet fungi (Mycena s.s.) driven by repeated elements and novel gene families across ecological guilds.</title>
        <authorList>
            <consortium name="Lawrence Berkeley National Laboratory"/>
            <person name="Harder C.B."/>
            <person name="Miyauchi S."/>
            <person name="Viragh M."/>
            <person name="Kuo A."/>
            <person name="Thoen E."/>
            <person name="Andreopoulos B."/>
            <person name="Lu D."/>
            <person name="Skrede I."/>
            <person name="Drula E."/>
            <person name="Henrissat B."/>
            <person name="Morin E."/>
            <person name="Kohler A."/>
            <person name="Barry K."/>
            <person name="LaButti K."/>
            <person name="Morin E."/>
            <person name="Salamov A."/>
            <person name="Lipzen A."/>
            <person name="Mereny Z."/>
            <person name="Hegedus B."/>
            <person name="Baldrian P."/>
            <person name="Stursova M."/>
            <person name="Weitz H."/>
            <person name="Taylor A."/>
            <person name="Grigoriev I.V."/>
            <person name="Nagy L.G."/>
            <person name="Martin F."/>
            <person name="Kauserud H."/>
        </authorList>
    </citation>
    <scope>NUCLEOTIDE SEQUENCE</scope>
    <source>
        <strain evidence="3">9284</strain>
    </source>
</reference>
<accession>A0AAD7FQE5</accession>
<dbReference type="SUPFAM" id="SSF53098">
    <property type="entry name" value="Ribonuclease H-like"/>
    <property type="match status" value="1"/>
</dbReference>